<comment type="caution">
    <text evidence="3">The sequence shown here is derived from an EMBL/GenBank/DDBJ whole genome shotgun (WGS) entry which is preliminary data.</text>
</comment>
<dbReference type="PROSITE" id="PS51375">
    <property type="entry name" value="PPR"/>
    <property type="match status" value="5"/>
</dbReference>
<dbReference type="EMBL" id="CAMXCT010002951">
    <property type="protein sequence ID" value="CAI4001504.1"/>
    <property type="molecule type" value="Genomic_DNA"/>
</dbReference>
<reference evidence="4 5" key="2">
    <citation type="submission" date="2024-05" db="EMBL/GenBank/DDBJ databases">
        <authorList>
            <person name="Chen Y."/>
            <person name="Shah S."/>
            <person name="Dougan E. K."/>
            <person name="Thang M."/>
            <person name="Chan C."/>
        </authorList>
    </citation>
    <scope>NUCLEOTIDE SEQUENCE [LARGE SCALE GENOMIC DNA]</scope>
</reference>
<evidence type="ECO:0000256" key="2">
    <source>
        <dbReference type="PROSITE-ProRule" id="PRU00708"/>
    </source>
</evidence>
<evidence type="ECO:0000313" key="5">
    <source>
        <dbReference type="Proteomes" id="UP001152797"/>
    </source>
</evidence>
<dbReference type="Pfam" id="PF13812">
    <property type="entry name" value="PPR_3"/>
    <property type="match status" value="2"/>
</dbReference>
<dbReference type="NCBIfam" id="TIGR00756">
    <property type="entry name" value="PPR"/>
    <property type="match status" value="4"/>
</dbReference>
<feature type="repeat" description="PPR" evidence="2">
    <location>
        <begin position="125"/>
        <end position="159"/>
    </location>
</feature>
<accession>A0A9P1D0C7</accession>
<dbReference type="PANTHER" id="PTHR47936">
    <property type="entry name" value="PPR_LONG DOMAIN-CONTAINING PROTEIN"/>
    <property type="match status" value="1"/>
</dbReference>
<evidence type="ECO:0000313" key="3">
    <source>
        <dbReference type="EMBL" id="CAI4001504.1"/>
    </source>
</evidence>
<dbReference type="InterPro" id="IPR011990">
    <property type="entry name" value="TPR-like_helical_dom_sf"/>
</dbReference>
<evidence type="ECO:0000313" key="4">
    <source>
        <dbReference type="EMBL" id="CAL4788816.1"/>
    </source>
</evidence>
<dbReference type="Gene3D" id="1.25.40.10">
    <property type="entry name" value="Tetratricopeptide repeat domain"/>
    <property type="match status" value="4"/>
</dbReference>
<dbReference type="OrthoDB" id="185373at2759"/>
<reference evidence="3" key="1">
    <citation type="submission" date="2022-10" db="EMBL/GenBank/DDBJ databases">
        <authorList>
            <person name="Chen Y."/>
            <person name="Dougan E. K."/>
            <person name="Chan C."/>
            <person name="Rhodes N."/>
            <person name="Thang M."/>
        </authorList>
    </citation>
    <scope>NUCLEOTIDE SEQUENCE</scope>
</reference>
<keyword evidence="5" id="KW-1185">Reference proteome</keyword>
<evidence type="ECO:0000256" key="1">
    <source>
        <dbReference type="ARBA" id="ARBA00022737"/>
    </source>
</evidence>
<feature type="repeat" description="PPR" evidence="2">
    <location>
        <begin position="265"/>
        <end position="299"/>
    </location>
</feature>
<dbReference type="AlphaFoldDB" id="A0A9P1D0C7"/>
<keyword evidence="1" id="KW-0677">Repeat</keyword>
<proteinExistence type="predicted"/>
<sequence>MADTRSYNATLEMGGIGLVTTGDGLTVHLTKNVESIRTHQQAESLSLELLAQMQRHRIQQSVVTLGTLVAASAANWRRCLSLVQQAQEQSISPNTVVCNSLITACEKGSQWPRSLVFLQSLTSPTVVSYNACISACSRDQQSRLALQLFDEMSSMRVPPTLVTYNALIHAHARSSHGSHVDKITAFIQQMKDQSLQADTITMNGLLSALEKRYKWREALHAAFRLPILRDVISFNALISSCEKGQQWQLALSLLGRMQQEHLQPNVITYSAAISACEQVQQWSMALQLLNEMRQRFVPPNVVTYGAASSACEKGQRWAEVLDLLQQMGSEGLQPNVISFTAAMRACEQAQRWEKALKLCQEMLQVTVAPDVISHRSTFLALSQSQQPRKAEALLAQQVARSVEPVASKEVTRRLLQPMVEVFHSMPSMGHLETLGFAWRENVTWQSRDPTVGMDGIICFCNFYVSAKGQKKDLSMVGWFGDLKHFGC</sequence>
<dbReference type="EMBL" id="CAMXCT020002951">
    <property type="protein sequence ID" value="CAL1154879.1"/>
    <property type="molecule type" value="Genomic_DNA"/>
</dbReference>
<feature type="repeat" description="PPR" evidence="2">
    <location>
        <begin position="230"/>
        <end position="264"/>
    </location>
</feature>
<feature type="repeat" description="PPR" evidence="2">
    <location>
        <begin position="335"/>
        <end position="369"/>
    </location>
</feature>
<name>A0A9P1D0C7_9DINO</name>
<dbReference type="PANTHER" id="PTHR47936:SF1">
    <property type="entry name" value="PENTATRICOPEPTIDE REPEAT-CONTAINING PROTEIN GUN1, CHLOROPLASTIC"/>
    <property type="match status" value="1"/>
</dbReference>
<protein>
    <submittedName>
        <fullName evidence="4">Pentatricopeptide repeat-containing protein</fullName>
    </submittedName>
</protein>
<dbReference type="Proteomes" id="UP001152797">
    <property type="component" value="Unassembled WGS sequence"/>
</dbReference>
<feature type="repeat" description="PPR" evidence="2">
    <location>
        <begin position="300"/>
        <end position="334"/>
    </location>
</feature>
<dbReference type="Pfam" id="PF13041">
    <property type="entry name" value="PPR_2"/>
    <property type="match status" value="2"/>
</dbReference>
<organism evidence="3">
    <name type="scientific">Cladocopium goreaui</name>
    <dbReference type="NCBI Taxonomy" id="2562237"/>
    <lineage>
        <taxon>Eukaryota</taxon>
        <taxon>Sar</taxon>
        <taxon>Alveolata</taxon>
        <taxon>Dinophyceae</taxon>
        <taxon>Suessiales</taxon>
        <taxon>Symbiodiniaceae</taxon>
        <taxon>Cladocopium</taxon>
    </lineage>
</organism>
<dbReference type="InterPro" id="IPR002885">
    <property type="entry name" value="PPR_rpt"/>
</dbReference>
<dbReference type="EMBL" id="CAMXCT030002951">
    <property type="protein sequence ID" value="CAL4788816.1"/>
    <property type="molecule type" value="Genomic_DNA"/>
</dbReference>
<gene>
    <name evidence="3" type="ORF">C1SCF055_LOCUS27548</name>
</gene>